<dbReference type="Proteomes" id="UP000399805">
    <property type="component" value="Unassembled WGS sequence"/>
</dbReference>
<feature type="transmembrane region" description="Helical" evidence="1">
    <location>
        <begin position="461"/>
        <end position="483"/>
    </location>
</feature>
<accession>A0A6I8M207</accession>
<evidence type="ECO:0008006" key="4">
    <source>
        <dbReference type="Google" id="ProtNLM"/>
    </source>
</evidence>
<sequence>MLSVCVAIVVIAVPGLLTGLAAGVRGWALAGLAPLLSYAIGGLTGPWTAAVGWSFTPVTYAVSTVVFVAIAYGVRKLTVRRWAPEPEPGLWDRRGHLAVGACLLFGAAVGGYATLRGLGHIGALPQGFDAVYHGNAVRYIADTGDGSLFGTGHVNWYGDAAPVFYPNAYHLLAAVTNRLSGASIPATLDANTLLLPGLLALSLVTLVREFRGRAVLAGAVALTAVAPVMGVYESMDRGPLLPFALGVTLTPLAAVALRRYLERVAPDTGFVLLLAAVGLLCIHSSTLFGGILFAGPMLVQRWLEDWRRTARDLLALLPIAVVSFLVAWLQLFGALGLATSDLPYYGWPSEWRASTALGALLGFQHFEAHPQVWLSVALFLGIVFFARAGALRWIGLTAGVTGLAYMAVASSNAPLVMALSRPWWDDPYRFFSMAAIPLCVLAAHGLASTQAWLRERLPARVPAVAVAVVVLLGFTVLTNGLYFRSNGARVYTGYQAADPSKLHVTPGEETAMEELGKLAAPGEWAMNDRFDGTAWTYALSGVRTVAAHYDQTSPPSDAVLLAQRFRDYRTDPAVRAAVQRLNVHWVILGDPVAAPEPPYQPGLIGLAEEPFLKEVWRNSDAVIYRLVA</sequence>
<evidence type="ECO:0000256" key="1">
    <source>
        <dbReference type="SAM" id="Phobius"/>
    </source>
</evidence>
<feature type="transmembrane region" description="Helical" evidence="1">
    <location>
        <begin position="372"/>
        <end position="390"/>
    </location>
</feature>
<feature type="transmembrane region" description="Helical" evidence="1">
    <location>
        <begin position="95"/>
        <end position="115"/>
    </location>
</feature>
<reference evidence="2 3" key="1">
    <citation type="submission" date="2019-09" db="EMBL/GenBank/DDBJ databases">
        <authorList>
            <person name="Leyn A S."/>
        </authorList>
    </citation>
    <scope>NUCLEOTIDE SEQUENCE [LARGE SCALE GENOMIC DNA]</scope>
    <source>
        <strain evidence="2">AA231_1</strain>
    </source>
</reference>
<evidence type="ECO:0000313" key="2">
    <source>
        <dbReference type="EMBL" id="VVJ23714.1"/>
    </source>
</evidence>
<keyword evidence="1" id="KW-0472">Membrane</keyword>
<protein>
    <recommendedName>
        <fullName evidence="4">Glycosyltransferase RgtA/B/C/D-like domain-containing protein</fullName>
    </recommendedName>
</protein>
<feature type="transmembrane region" description="Helical" evidence="1">
    <location>
        <begin position="269"/>
        <end position="293"/>
    </location>
</feature>
<dbReference type="Pfam" id="PF20176">
    <property type="entry name" value="DUF6541"/>
    <property type="match status" value="1"/>
</dbReference>
<feature type="transmembrane region" description="Helical" evidence="1">
    <location>
        <begin position="214"/>
        <end position="232"/>
    </location>
</feature>
<gene>
    <name evidence="2" type="ORF">AA23TX_08602</name>
</gene>
<name>A0A6I8M207_9PSEU</name>
<organism evidence="2 3">
    <name type="scientific">Amycolatopsis camponoti</name>
    <dbReference type="NCBI Taxonomy" id="2606593"/>
    <lineage>
        <taxon>Bacteria</taxon>
        <taxon>Bacillati</taxon>
        <taxon>Actinomycetota</taxon>
        <taxon>Actinomycetes</taxon>
        <taxon>Pseudonocardiales</taxon>
        <taxon>Pseudonocardiaceae</taxon>
        <taxon>Amycolatopsis</taxon>
    </lineage>
</organism>
<dbReference type="RefSeq" id="WP_196425828.1">
    <property type="nucleotide sequence ID" value="NZ_CABVGP010000003.1"/>
</dbReference>
<dbReference type="EMBL" id="CABVGP010000003">
    <property type="protein sequence ID" value="VVJ23714.1"/>
    <property type="molecule type" value="Genomic_DNA"/>
</dbReference>
<keyword evidence="3" id="KW-1185">Reference proteome</keyword>
<feature type="transmembrane region" description="Helical" evidence="1">
    <location>
        <begin position="402"/>
        <end position="424"/>
    </location>
</feature>
<feature type="transmembrane region" description="Helical" evidence="1">
    <location>
        <begin position="313"/>
        <end position="337"/>
    </location>
</feature>
<feature type="transmembrane region" description="Helical" evidence="1">
    <location>
        <begin position="238"/>
        <end position="257"/>
    </location>
</feature>
<keyword evidence="1" id="KW-1133">Transmembrane helix</keyword>
<dbReference type="AlphaFoldDB" id="A0A6I8M207"/>
<keyword evidence="1" id="KW-0812">Transmembrane</keyword>
<dbReference type="InterPro" id="IPR046671">
    <property type="entry name" value="DUF6541"/>
</dbReference>
<proteinExistence type="predicted"/>
<feature type="transmembrane region" description="Helical" evidence="1">
    <location>
        <begin position="430"/>
        <end position="449"/>
    </location>
</feature>
<feature type="transmembrane region" description="Helical" evidence="1">
    <location>
        <begin position="50"/>
        <end position="74"/>
    </location>
</feature>
<evidence type="ECO:0000313" key="3">
    <source>
        <dbReference type="Proteomes" id="UP000399805"/>
    </source>
</evidence>